<dbReference type="EMBL" id="JARJLG010000147">
    <property type="protein sequence ID" value="KAJ7736777.1"/>
    <property type="molecule type" value="Genomic_DNA"/>
</dbReference>
<name>A0AAD7I8T5_9AGAR</name>
<proteinExistence type="predicted"/>
<comment type="caution">
    <text evidence="2">The sequence shown here is derived from an EMBL/GenBank/DDBJ whole genome shotgun (WGS) entry which is preliminary data.</text>
</comment>
<protein>
    <submittedName>
        <fullName evidence="2">Uncharacterized protein</fullName>
    </submittedName>
</protein>
<sequence>MLQLVAASATRAVDAEPAEDEADLEDPEPLLWLGAPFGTTPSWPLAPTGVGVEPEPPLLPTGVPVDDCPNDEVCYYD</sequence>
<organism evidence="2 3">
    <name type="scientific">Mycena maculata</name>
    <dbReference type="NCBI Taxonomy" id="230809"/>
    <lineage>
        <taxon>Eukaryota</taxon>
        <taxon>Fungi</taxon>
        <taxon>Dikarya</taxon>
        <taxon>Basidiomycota</taxon>
        <taxon>Agaricomycotina</taxon>
        <taxon>Agaricomycetes</taxon>
        <taxon>Agaricomycetidae</taxon>
        <taxon>Agaricales</taxon>
        <taxon>Marasmiineae</taxon>
        <taxon>Mycenaceae</taxon>
        <taxon>Mycena</taxon>
    </lineage>
</organism>
<dbReference type="AlphaFoldDB" id="A0AAD7I8T5"/>
<feature type="region of interest" description="Disordered" evidence="1">
    <location>
        <begin position="7"/>
        <end position="27"/>
    </location>
</feature>
<feature type="compositionally biased region" description="Acidic residues" evidence="1">
    <location>
        <begin position="16"/>
        <end position="27"/>
    </location>
</feature>
<reference evidence="2" key="1">
    <citation type="submission" date="2023-03" db="EMBL/GenBank/DDBJ databases">
        <title>Massive genome expansion in bonnet fungi (Mycena s.s.) driven by repeated elements and novel gene families across ecological guilds.</title>
        <authorList>
            <consortium name="Lawrence Berkeley National Laboratory"/>
            <person name="Harder C.B."/>
            <person name="Miyauchi S."/>
            <person name="Viragh M."/>
            <person name="Kuo A."/>
            <person name="Thoen E."/>
            <person name="Andreopoulos B."/>
            <person name="Lu D."/>
            <person name="Skrede I."/>
            <person name="Drula E."/>
            <person name="Henrissat B."/>
            <person name="Morin E."/>
            <person name="Kohler A."/>
            <person name="Barry K."/>
            <person name="LaButti K."/>
            <person name="Morin E."/>
            <person name="Salamov A."/>
            <person name="Lipzen A."/>
            <person name="Mereny Z."/>
            <person name="Hegedus B."/>
            <person name="Baldrian P."/>
            <person name="Stursova M."/>
            <person name="Weitz H."/>
            <person name="Taylor A."/>
            <person name="Grigoriev I.V."/>
            <person name="Nagy L.G."/>
            <person name="Martin F."/>
            <person name="Kauserud H."/>
        </authorList>
    </citation>
    <scope>NUCLEOTIDE SEQUENCE</scope>
    <source>
        <strain evidence="2">CBHHK188m</strain>
    </source>
</reference>
<gene>
    <name evidence="2" type="ORF">DFH07DRAFT_1064861</name>
</gene>
<evidence type="ECO:0000313" key="3">
    <source>
        <dbReference type="Proteomes" id="UP001215280"/>
    </source>
</evidence>
<dbReference type="Proteomes" id="UP001215280">
    <property type="component" value="Unassembled WGS sequence"/>
</dbReference>
<keyword evidence="3" id="KW-1185">Reference proteome</keyword>
<evidence type="ECO:0000313" key="2">
    <source>
        <dbReference type="EMBL" id="KAJ7736777.1"/>
    </source>
</evidence>
<accession>A0AAD7I8T5</accession>
<evidence type="ECO:0000256" key="1">
    <source>
        <dbReference type="SAM" id="MobiDB-lite"/>
    </source>
</evidence>